<reference evidence="1" key="1">
    <citation type="journal article" date="2014" name="Front. Microbiol.">
        <title>High frequency of phylogenetically diverse reductive dehalogenase-homologous genes in deep subseafloor sedimentary metagenomes.</title>
        <authorList>
            <person name="Kawai M."/>
            <person name="Futagami T."/>
            <person name="Toyoda A."/>
            <person name="Takaki Y."/>
            <person name="Nishi S."/>
            <person name="Hori S."/>
            <person name="Arai W."/>
            <person name="Tsubouchi T."/>
            <person name="Morono Y."/>
            <person name="Uchiyama I."/>
            <person name="Ito T."/>
            <person name="Fujiyama A."/>
            <person name="Inagaki F."/>
            <person name="Takami H."/>
        </authorList>
    </citation>
    <scope>NUCLEOTIDE SEQUENCE</scope>
    <source>
        <strain evidence="1">Expedition CK06-06</strain>
    </source>
</reference>
<evidence type="ECO:0000313" key="1">
    <source>
        <dbReference type="EMBL" id="GAH31925.1"/>
    </source>
</evidence>
<protein>
    <submittedName>
        <fullName evidence="1">Uncharacterized protein</fullName>
    </submittedName>
</protein>
<dbReference type="AlphaFoldDB" id="X1FHC6"/>
<dbReference type="EMBL" id="BARU01011607">
    <property type="protein sequence ID" value="GAH31925.1"/>
    <property type="molecule type" value="Genomic_DNA"/>
</dbReference>
<organism evidence="1">
    <name type="scientific">marine sediment metagenome</name>
    <dbReference type="NCBI Taxonomy" id="412755"/>
    <lineage>
        <taxon>unclassified sequences</taxon>
        <taxon>metagenomes</taxon>
        <taxon>ecological metagenomes</taxon>
    </lineage>
</organism>
<name>X1FHC6_9ZZZZ</name>
<dbReference type="Gene3D" id="1.25.40.10">
    <property type="entry name" value="Tetratricopeptide repeat domain"/>
    <property type="match status" value="1"/>
</dbReference>
<dbReference type="SUPFAM" id="SSF48452">
    <property type="entry name" value="TPR-like"/>
    <property type="match status" value="1"/>
</dbReference>
<feature type="non-terminal residue" evidence="1">
    <location>
        <position position="1"/>
    </location>
</feature>
<comment type="caution">
    <text evidence="1">The sequence shown here is derived from an EMBL/GenBank/DDBJ whole genome shotgun (WGS) entry which is preliminary data.</text>
</comment>
<accession>X1FHC6</accession>
<proteinExistence type="predicted"/>
<gene>
    <name evidence="1" type="ORF">S03H2_21737</name>
</gene>
<sequence length="116" mass="13418">RLVEETCGRHWEAELYRLRGELLLQLSDDTEAEVSLKKAIGVARRQSAKSWELRATTVLARLWQKQGKVDEAGQMLGEIYGWFSEGFDTPDLREARALLDEFTEDYEQRMAAKNIK</sequence>
<dbReference type="InterPro" id="IPR011990">
    <property type="entry name" value="TPR-like_helical_dom_sf"/>
</dbReference>